<dbReference type="OrthoDB" id="9764149at2"/>
<dbReference type="InterPro" id="IPR050180">
    <property type="entry name" value="RNR_Ribonuclease"/>
</dbReference>
<accession>A0A3R5UTY2</accession>
<protein>
    <recommendedName>
        <fullName evidence="8">Ribonuclease R</fullName>
        <shortName evidence="8">RNase R</shortName>
        <ecNumber evidence="8">3.1.13.1</ecNumber>
    </recommendedName>
</protein>
<evidence type="ECO:0000256" key="7">
    <source>
        <dbReference type="ARBA" id="ARBA00022884"/>
    </source>
</evidence>
<dbReference type="GO" id="GO:0006402">
    <property type="term" value="P:mRNA catabolic process"/>
    <property type="evidence" value="ECO:0007669"/>
    <property type="project" value="TreeGrafter"/>
</dbReference>
<dbReference type="PANTHER" id="PTHR23355:SF9">
    <property type="entry name" value="DIS3-LIKE EXONUCLEASE 2"/>
    <property type="match status" value="1"/>
</dbReference>
<dbReference type="SUPFAM" id="SSF50249">
    <property type="entry name" value="Nucleic acid-binding proteins"/>
    <property type="match status" value="3"/>
</dbReference>
<dbReference type="HAMAP" id="MF_01895">
    <property type="entry name" value="RNase_R"/>
    <property type="match status" value="1"/>
</dbReference>
<dbReference type="SUPFAM" id="SSF46785">
    <property type="entry name" value="Winged helix' DNA-binding domain"/>
    <property type="match status" value="1"/>
</dbReference>
<dbReference type="InterPro" id="IPR022966">
    <property type="entry name" value="RNase_II/R_CS"/>
</dbReference>
<dbReference type="NCBIfam" id="TIGR00358">
    <property type="entry name" value="3_prime_RNase"/>
    <property type="match status" value="1"/>
</dbReference>
<evidence type="ECO:0000256" key="5">
    <source>
        <dbReference type="ARBA" id="ARBA00022801"/>
    </source>
</evidence>
<gene>
    <name evidence="8 11" type="primary">rnr</name>
    <name evidence="11" type="ORF">EP073_02965</name>
</gene>
<comment type="function">
    <text evidence="8">3'-5' exoribonuclease that releases 5'-nucleoside monophosphates and is involved in maturation of structured RNAs.</text>
</comment>
<keyword evidence="3 8" id="KW-0963">Cytoplasm</keyword>
<dbReference type="RefSeq" id="WP_128465683.1">
    <property type="nucleotide sequence ID" value="NZ_CP035108.1"/>
</dbReference>
<keyword evidence="6 8" id="KW-0269">Exonuclease</keyword>
<dbReference type="GO" id="GO:0008859">
    <property type="term" value="F:exoribonuclease II activity"/>
    <property type="evidence" value="ECO:0007669"/>
    <property type="project" value="UniProtKB-UniRule"/>
</dbReference>
<evidence type="ECO:0000256" key="1">
    <source>
        <dbReference type="ARBA" id="ARBA00001849"/>
    </source>
</evidence>
<organism evidence="11 12">
    <name type="scientific">Geovibrio thiophilus</name>
    <dbReference type="NCBI Taxonomy" id="139438"/>
    <lineage>
        <taxon>Bacteria</taxon>
        <taxon>Pseudomonadati</taxon>
        <taxon>Deferribacterota</taxon>
        <taxon>Deferribacteres</taxon>
        <taxon>Deferribacterales</taxon>
        <taxon>Geovibrionaceae</taxon>
        <taxon>Geovibrio</taxon>
    </lineage>
</organism>
<dbReference type="PANTHER" id="PTHR23355">
    <property type="entry name" value="RIBONUCLEASE"/>
    <property type="match status" value="1"/>
</dbReference>
<dbReference type="Pfam" id="PF08206">
    <property type="entry name" value="OB_RNB"/>
    <property type="match status" value="1"/>
</dbReference>
<dbReference type="SMART" id="SM00955">
    <property type="entry name" value="RNB"/>
    <property type="match status" value="1"/>
</dbReference>
<dbReference type="InterPro" id="IPR040476">
    <property type="entry name" value="CSD2"/>
</dbReference>
<reference evidence="11 12" key="1">
    <citation type="submission" date="2019-01" db="EMBL/GenBank/DDBJ databases">
        <title>Geovibrio thiophilus DSM 11263, complete genome.</title>
        <authorList>
            <person name="Spring S."/>
            <person name="Bunk B."/>
            <person name="Sproer C."/>
        </authorList>
    </citation>
    <scope>NUCLEOTIDE SEQUENCE [LARGE SCALE GENOMIC DNA]</scope>
    <source>
        <strain evidence="11 12">DSM 11263</strain>
    </source>
</reference>
<dbReference type="Proteomes" id="UP000287502">
    <property type="component" value="Chromosome"/>
</dbReference>
<dbReference type="EC" id="3.1.13.1" evidence="8"/>
<dbReference type="KEGG" id="gtl:EP073_02965"/>
<evidence type="ECO:0000256" key="4">
    <source>
        <dbReference type="ARBA" id="ARBA00022722"/>
    </source>
</evidence>
<keyword evidence="4 8" id="KW-0540">Nuclease</keyword>
<keyword evidence="7 8" id="KW-0694">RNA-binding</keyword>
<dbReference type="AlphaFoldDB" id="A0A3R5UTY2"/>
<dbReference type="GO" id="GO:0005829">
    <property type="term" value="C:cytosol"/>
    <property type="evidence" value="ECO:0007669"/>
    <property type="project" value="UniProtKB-ARBA"/>
</dbReference>
<dbReference type="PROSITE" id="PS01175">
    <property type="entry name" value="RIBONUCLEASE_II"/>
    <property type="match status" value="1"/>
</dbReference>
<dbReference type="NCBIfam" id="TIGR02063">
    <property type="entry name" value="RNase_R"/>
    <property type="match status" value="1"/>
</dbReference>
<evidence type="ECO:0000313" key="11">
    <source>
        <dbReference type="EMBL" id="QAR32396.1"/>
    </source>
</evidence>
<evidence type="ECO:0000259" key="9">
    <source>
        <dbReference type="SMART" id="SM00357"/>
    </source>
</evidence>
<dbReference type="Pfam" id="PF17876">
    <property type="entry name" value="CSD2"/>
    <property type="match status" value="1"/>
</dbReference>
<comment type="subcellular location">
    <subcellularLocation>
        <location evidence="2 8">Cytoplasm</location>
    </subcellularLocation>
</comment>
<dbReference type="InterPro" id="IPR013223">
    <property type="entry name" value="RNase_B_OB_dom"/>
</dbReference>
<dbReference type="InterPro" id="IPR012340">
    <property type="entry name" value="NA-bd_OB-fold"/>
</dbReference>
<comment type="catalytic activity">
    <reaction evidence="1 8">
        <text>Exonucleolytic cleavage in the 3'- to 5'-direction to yield nucleoside 5'-phosphates.</text>
        <dbReference type="EC" id="3.1.13.1"/>
    </reaction>
</comment>
<evidence type="ECO:0000256" key="8">
    <source>
        <dbReference type="HAMAP-Rule" id="MF_01895"/>
    </source>
</evidence>
<name>A0A3R5UTY2_9BACT</name>
<keyword evidence="5 8" id="KW-0378">Hydrolase</keyword>
<dbReference type="Pfam" id="PF00773">
    <property type="entry name" value="RNB"/>
    <property type="match status" value="1"/>
</dbReference>
<feature type="domain" description="RNB" evidence="10">
    <location>
        <begin position="238"/>
        <end position="563"/>
    </location>
</feature>
<comment type="similarity">
    <text evidence="8">Belongs to the RNR ribonuclease family. RNase R subfamily.</text>
</comment>
<dbReference type="GO" id="GO:0003723">
    <property type="term" value="F:RNA binding"/>
    <property type="evidence" value="ECO:0007669"/>
    <property type="project" value="UniProtKB-UniRule"/>
</dbReference>
<feature type="domain" description="Cold-shock" evidence="9">
    <location>
        <begin position="132"/>
        <end position="193"/>
    </location>
</feature>
<feature type="domain" description="Cold-shock" evidence="9">
    <location>
        <begin position="66"/>
        <end position="124"/>
    </location>
</feature>
<dbReference type="InterPro" id="IPR036390">
    <property type="entry name" value="WH_DNA-bd_sf"/>
</dbReference>
<evidence type="ECO:0000256" key="2">
    <source>
        <dbReference type="ARBA" id="ARBA00004496"/>
    </source>
</evidence>
<dbReference type="InterPro" id="IPR004476">
    <property type="entry name" value="RNase_II/RNase_R"/>
</dbReference>
<evidence type="ECO:0000313" key="12">
    <source>
        <dbReference type="Proteomes" id="UP000287502"/>
    </source>
</evidence>
<keyword evidence="12" id="KW-1185">Reference proteome</keyword>
<dbReference type="InterPro" id="IPR011129">
    <property type="entry name" value="CSD"/>
</dbReference>
<sequence>MTDLKKELLKVFEKNDNPLPSGVIAKQMGIDKKLVKKIINELTRTGELIKLKSGRYAPAKEINLITGKIDFHPEGYAFLSPLSGGGSDYFVPSMKTGNALNGDIVAVSLEKFRGKTEARVVKIISRSMQKVVGRIEKSRYAIYCMPLDKKFLYDIFIPEVHAKGVEEGDIVIVELTVYPDKKRRPEGKIVKKLGTIDDKGIENEIVLAKYNLEREFPKRVMQEVEESAEKLKKNAGRRTDFTELFTVTIDGETARDFDDAISIEKTENGHRLYVHIADVSHFVRPDTYLDKEALKRGTSTYFPEFAIPMLPEKLSNDLCSLRPDTKRLTLTAAMEFDSSGKRTGQKFYRSVIKSDKRLTYTYVFDVLEGREKTRSKDLNFLISASAELAGKIMKRRSSEGMLDFDLPEPVFEFDENGDLKDVHPLERNIAHRLIENFMIEANEAVSEYLEQHASASIYRVHDKPDRQKLEEYENMCASFGIPVSFGDTIDTIAVREVCDRVNDSKYAHVLGGQLVRAMAKAVYATANIGHFGLASESYTHFTSPIRRYPDLLVHRLLATVLFNDPYEIDGGRLETLAALCSTAEQNSVQAERDIQKFKILKYLYSHFDEPYSAYISRVNANGMFVFLDKLMLQGYVHTSSLEGDYYAVSDDGNALVGRRKKNMFRVGDYVEVMPDRISYDMLEAEFVIAKG</sequence>
<dbReference type="InterPro" id="IPR001900">
    <property type="entry name" value="RNase_II/R"/>
</dbReference>
<dbReference type="Gene3D" id="2.40.50.140">
    <property type="entry name" value="Nucleic acid-binding proteins"/>
    <property type="match status" value="2"/>
</dbReference>
<proteinExistence type="inferred from homology"/>
<evidence type="ECO:0000259" key="10">
    <source>
        <dbReference type="SMART" id="SM00955"/>
    </source>
</evidence>
<evidence type="ECO:0000256" key="6">
    <source>
        <dbReference type="ARBA" id="ARBA00022839"/>
    </source>
</evidence>
<evidence type="ECO:0000256" key="3">
    <source>
        <dbReference type="ARBA" id="ARBA00022490"/>
    </source>
</evidence>
<dbReference type="SMART" id="SM00357">
    <property type="entry name" value="CSP"/>
    <property type="match status" value="2"/>
</dbReference>
<dbReference type="InterPro" id="IPR011805">
    <property type="entry name" value="RNase_R"/>
</dbReference>
<dbReference type="EMBL" id="CP035108">
    <property type="protein sequence ID" value="QAR32396.1"/>
    <property type="molecule type" value="Genomic_DNA"/>
</dbReference>